<comment type="caution">
    <text evidence="2">The sequence shown here is derived from an EMBL/GenBank/DDBJ whole genome shotgun (WGS) entry which is preliminary data.</text>
</comment>
<feature type="region of interest" description="Disordered" evidence="1">
    <location>
        <begin position="111"/>
        <end position="140"/>
    </location>
</feature>
<dbReference type="Proteomes" id="UP000326641">
    <property type="component" value="Unassembled WGS sequence"/>
</dbReference>
<evidence type="ECO:0000313" key="2">
    <source>
        <dbReference type="EMBL" id="VUX46033.1"/>
    </source>
</evidence>
<evidence type="ECO:0000256" key="1">
    <source>
        <dbReference type="SAM" id="MobiDB-lite"/>
    </source>
</evidence>
<proteinExistence type="predicted"/>
<dbReference type="EMBL" id="UXAT02000010">
    <property type="protein sequence ID" value="VUX46033.1"/>
    <property type="molecule type" value="Genomic_DNA"/>
</dbReference>
<accession>A0A564WEP5</accession>
<name>A0A564WEP5_9PROT</name>
<organism evidence="2 3">
    <name type="scientific">Candidatus Defluviicoccus seviourii</name>
    <dbReference type="NCBI Taxonomy" id="2565273"/>
    <lineage>
        <taxon>Bacteria</taxon>
        <taxon>Pseudomonadati</taxon>
        <taxon>Pseudomonadota</taxon>
        <taxon>Alphaproteobacteria</taxon>
        <taxon>Rhodospirillales</taxon>
        <taxon>Rhodospirillaceae</taxon>
        <taxon>Defluviicoccus</taxon>
    </lineage>
</organism>
<gene>
    <name evidence="2" type="ORF">DF3PA_180063</name>
</gene>
<sequence length="158" mass="17635">MRFLALLCCTVASFLVPCDVCHFMIGVLLGRAHGVLLPAYRVRYVLRRRCVRHLHTGRHACHRRQPGRVRRARTLAGLLLRRCADAEVVGLVLNERPGGVELGAADHRYERNDGQVAGKGHRPASRPGVRRQPSPPMPSRECHPCLGQASYFSIRGCK</sequence>
<keyword evidence="3" id="KW-1185">Reference proteome</keyword>
<dbReference type="AlphaFoldDB" id="A0A564WEP5"/>
<evidence type="ECO:0000313" key="3">
    <source>
        <dbReference type="Proteomes" id="UP000326641"/>
    </source>
</evidence>
<protein>
    <submittedName>
        <fullName evidence="2">Uncharacterized protein</fullName>
    </submittedName>
</protein>
<reference evidence="2" key="1">
    <citation type="submission" date="2018-11" db="EMBL/GenBank/DDBJ databases">
        <authorList>
            <person name="Onetto C."/>
        </authorList>
    </citation>
    <scope>NUCLEOTIDE SEQUENCE [LARGE SCALE GENOMIC DNA]</scope>
</reference>